<dbReference type="EMBL" id="CM043030">
    <property type="protein sequence ID" value="KAI4584713.1"/>
    <property type="molecule type" value="Genomic_DNA"/>
</dbReference>
<organism evidence="1 2">
    <name type="scientific">Ovis ammon polii x Ovis aries</name>
    <dbReference type="NCBI Taxonomy" id="2918886"/>
    <lineage>
        <taxon>Eukaryota</taxon>
        <taxon>Metazoa</taxon>
        <taxon>Chordata</taxon>
        <taxon>Craniata</taxon>
        <taxon>Vertebrata</taxon>
        <taxon>Euteleostomi</taxon>
        <taxon>Mammalia</taxon>
        <taxon>Eutheria</taxon>
        <taxon>Laurasiatheria</taxon>
        <taxon>Artiodactyla</taxon>
        <taxon>Ruminantia</taxon>
        <taxon>Pecora</taxon>
        <taxon>Bovidae</taxon>
        <taxon>Caprinae</taxon>
        <taxon>Ovis</taxon>
    </lineage>
</organism>
<proteinExistence type="predicted"/>
<evidence type="ECO:0000313" key="1">
    <source>
        <dbReference type="EMBL" id="KAI4584713.1"/>
    </source>
</evidence>
<dbReference type="Proteomes" id="UP001057279">
    <property type="component" value="Linkage Group LG05"/>
</dbReference>
<accession>A0ACB9V4Q3</accession>
<gene>
    <name evidence="1" type="ORF">MJG53_006247</name>
</gene>
<keyword evidence="2" id="KW-1185">Reference proteome</keyword>
<protein>
    <submittedName>
        <fullName evidence="1">Uncharacterized protein</fullName>
    </submittedName>
</protein>
<comment type="caution">
    <text evidence="1">The sequence shown here is derived from an EMBL/GenBank/DDBJ whole genome shotgun (WGS) entry which is preliminary data.</text>
</comment>
<reference evidence="1" key="1">
    <citation type="submission" date="2022-03" db="EMBL/GenBank/DDBJ databases">
        <title>Genomic analyses of argali, domestic sheep and their hybrids provide insights into chromosomal evolution, heterosis and genetic basis of agronomic traits.</title>
        <authorList>
            <person name="Li M."/>
        </authorList>
    </citation>
    <scope>NUCLEOTIDE SEQUENCE</scope>
    <source>
        <strain evidence="1">F1 hybrid</strain>
    </source>
</reference>
<sequence>MGKLVAVILLGAGLALVGERFLTFRERMNAYREVESVEPQNCHLIEGIENGSEDIDILPSGLAFISSGLKYPGMPDFAPDEPGRIFLMDLNEQNPRVQELNISDGFDKASFNPHGMSTFIDKDQTVYLYVVNHPHMDSTVEIFKFEEQQRSLVYLKTIKHELLKSVNDIVVLGPEEFYATRDHYFTNFFLMLLELFMDLHWTQVLFYSPGEVKVVAGGFGSANGITLSLDKKYIYVADVSDKNIHVMKIHDNWDLTQLKVIQLDTLVDNLTVDPDTGDILAGCHPNALKLLMYNTEDPPGSEALRIRNTLSEKPMISTMYANSGSVLQGSSVASVYRGKLLIGTVFHKALYFFLFKLSEMQAMAKLLVLTLLGLGLAFFRDHRSSYLARMNASREVKSVELPNCKLIKGIETGAEDLEILPNGLAFFTAGLRYPGVKSFEPDKPGKILLMDMNEEDPTVLELKMTGSNFDASSFNPHGISTFTDEALHLAETICSRKLNKLFGVLVSRAAHSKVEDFFPPVESGDNTVYLLVVSHPDFKSTVELFKFQEEEKSLLHLKTIRHELLPNLNDLVAVGREHFYATNDHYFVDQYLRSWELYLGLAWSNVVYYSPDDVRVVASGFDFANGISMSPDRKYVYIAELLAHKIHVYEKHANWTLTPLKSLDCDTLVDNISVDPVTGDLWVGCHPNGMKIFSYDPENPPGSEVLQIQNILAEEPKVTVVYAEDGKVLHGSTVASVYKGKMLVGTVFQKALYCEL</sequence>
<evidence type="ECO:0000313" key="2">
    <source>
        <dbReference type="Proteomes" id="UP001057279"/>
    </source>
</evidence>
<name>A0ACB9V4Q3_9CETA</name>